<sequence length="157" mass="15767">MRRLPVLPLLVSLAVLTACADRAGGPTGGTGTAGGSGDPAAGGISQADDDLLVRVDRGDGSAPEEWTLTCAGVVEGTHPEATAACAHLAGLEDPFAPLPDDVVCTEQFGGPQTAHVTGRWNGEPVDLDLARSNGCLIAQWDGLGPLLPIPVGVDPVG</sequence>
<feature type="signal peptide" evidence="7">
    <location>
        <begin position="1"/>
        <end position="20"/>
    </location>
</feature>
<accession>A0ABW4XCS5</accession>
<keyword evidence="5" id="KW-0722">Serine protease inhibitor</keyword>
<dbReference type="RefSeq" id="WP_376876233.1">
    <property type="nucleotide sequence ID" value="NZ_JBHUHP010000010.1"/>
</dbReference>
<evidence type="ECO:0000313" key="9">
    <source>
        <dbReference type="EMBL" id="MFD2092408.1"/>
    </source>
</evidence>
<dbReference type="Gene3D" id="3.30.350.10">
    <property type="entry name" value="Subtilisin inhibitor-like"/>
    <property type="match status" value="1"/>
</dbReference>
<evidence type="ECO:0000256" key="7">
    <source>
        <dbReference type="SAM" id="SignalP"/>
    </source>
</evidence>
<comment type="subcellular location">
    <subcellularLocation>
        <location evidence="1">Secreted</location>
    </subcellularLocation>
</comment>
<keyword evidence="3" id="KW-0964">Secreted</keyword>
<organism evidence="9 10">
    <name type="scientific">Blastococcus deserti</name>
    <dbReference type="NCBI Taxonomy" id="2259033"/>
    <lineage>
        <taxon>Bacteria</taxon>
        <taxon>Bacillati</taxon>
        <taxon>Actinomycetota</taxon>
        <taxon>Actinomycetes</taxon>
        <taxon>Geodermatophilales</taxon>
        <taxon>Geodermatophilaceae</taxon>
        <taxon>Blastococcus</taxon>
    </lineage>
</organism>
<feature type="chain" id="PRO_5047502389" evidence="7">
    <location>
        <begin position="21"/>
        <end position="157"/>
    </location>
</feature>
<evidence type="ECO:0000256" key="3">
    <source>
        <dbReference type="ARBA" id="ARBA00022525"/>
    </source>
</evidence>
<evidence type="ECO:0000256" key="1">
    <source>
        <dbReference type="ARBA" id="ARBA00004613"/>
    </source>
</evidence>
<feature type="domain" description="Subtilisin inhibitor" evidence="8">
    <location>
        <begin position="64"/>
        <end position="127"/>
    </location>
</feature>
<dbReference type="InterPro" id="IPR023549">
    <property type="entry name" value="Subtilisin_inhibitor"/>
</dbReference>
<keyword evidence="10" id="KW-1185">Reference proteome</keyword>
<dbReference type="SUPFAM" id="SSF55399">
    <property type="entry name" value="Subtilisin inhibitor"/>
    <property type="match status" value="1"/>
</dbReference>
<evidence type="ECO:0000313" key="10">
    <source>
        <dbReference type="Proteomes" id="UP001597402"/>
    </source>
</evidence>
<reference evidence="10" key="1">
    <citation type="journal article" date="2019" name="Int. J. Syst. Evol. Microbiol.">
        <title>The Global Catalogue of Microorganisms (GCM) 10K type strain sequencing project: providing services to taxonomists for standard genome sequencing and annotation.</title>
        <authorList>
            <consortium name="The Broad Institute Genomics Platform"/>
            <consortium name="The Broad Institute Genome Sequencing Center for Infectious Disease"/>
            <person name="Wu L."/>
            <person name="Ma J."/>
        </authorList>
    </citation>
    <scope>NUCLEOTIDE SEQUENCE [LARGE SCALE GENOMIC DNA]</scope>
    <source>
        <strain evidence="10">JCM 3338</strain>
    </source>
</reference>
<keyword evidence="7" id="KW-0732">Signal</keyword>
<dbReference type="PROSITE" id="PS51257">
    <property type="entry name" value="PROKAR_LIPOPROTEIN"/>
    <property type="match status" value="1"/>
</dbReference>
<protein>
    <submittedName>
        <fullName evidence="9">SSI family serine proteinase inhibitor</fullName>
    </submittedName>
</protein>
<dbReference type="InterPro" id="IPR036819">
    <property type="entry name" value="Subtilisin_inhibitor-like_sf"/>
</dbReference>
<evidence type="ECO:0000256" key="4">
    <source>
        <dbReference type="ARBA" id="ARBA00022690"/>
    </source>
</evidence>
<dbReference type="EMBL" id="JBHUHP010000010">
    <property type="protein sequence ID" value="MFD2092408.1"/>
    <property type="molecule type" value="Genomic_DNA"/>
</dbReference>
<evidence type="ECO:0000256" key="6">
    <source>
        <dbReference type="ARBA" id="ARBA00023157"/>
    </source>
</evidence>
<dbReference type="Pfam" id="PF00720">
    <property type="entry name" value="SSI"/>
    <property type="match status" value="1"/>
</dbReference>
<evidence type="ECO:0000256" key="2">
    <source>
        <dbReference type="ARBA" id="ARBA00010472"/>
    </source>
</evidence>
<name>A0ABW4XCS5_9ACTN</name>
<comment type="caution">
    <text evidence="9">The sequence shown here is derived from an EMBL/GenBank/DDBJ whole genome shotgun (WGS) entry which is preliminary data.</text>
</comment>
<comment type="similarity">
    <text evidence="2">Belongs to the protease inhibitor I16 (SSI) family.</text>
</comment>
<evidence type="ECO:0000259" key="8">
    <source>
        <dbReference type="Pfam" id="PF00720"/>
    </source>
</evidence>
<evidence type="ECO:0000256" key="5">
    <source>
        <dbReference type="ARBA" id="ARBA00022900"/>
    </source>
</evidence>
<gene>
    <name evidence="9" type="ORF">ACFSHS_12595</name>
</gene>
<dbReference type="Proteomes" id="UP001597402">
    <property type="component" value="Unassembled WGS sequence"/>
</dbReference>
<keyword evidence="4" id="KW-0646">Protease inhibitor</keyword>
<keyword evidence="6" id="KW-1015">Disulfide bond</keyword>
<proteinExistence type="inferred from homology"/>